<keyword evidence="1" id="KW-0732">Signal</keyword>
<name>A0A4Q7MUT0_9BACT</name>
<protein>
    <submittedName>
        <fullName evidence="3">Outer membrane protein assembly factor BamB</fullName>
    </submittedName>
</protein>
<gene>
    <name evidence="3" type="ORF">EV199_2715</name>
</gene>
<organism evidence="3 4">
    <name type="scientific">Pseudobacter ginsenosidimutans</name>
    <dbReference type="NCBI Taxonomy" id="661488"/>
    <lineage>
        <taxon>Bacteria</taxon>
        <taxon>Pseudomonadati</taxon>
        <taxon>Bacteroidota</taxon>
        <taxon>Chitinophagia</taxon>
        <taxon>Chitinophagales</taxon>
        <taxon>Chitinophagaceae</taxon>
        <taxon>Pseudobacter</taxon>
    </lineage>
</organism>
<dbReference type="Proteomes" id="UP000293874">
    <property type="component" value="Unassembled WGS sequence"/>
</dbReference>
<evidence type="ECO:0000259" key="2">
    <source>
        <dbReference type="Pfam" id="PF13360"/>
    </source>
</evidence>
<proteinExistence type="predicted"/>
<dbReference type="SMART" id="SM00564">
    <property type="entry name" value="PQQ"/>
    <property type="match status" value="7"/>
</dbReference>
<dbReference type="InterPro" id="IPR011047">
    <property type="entry name" value="Quinoprotein_ADH-like_sf"/>
</dbReference>
<dbReference type="Pfam" id="PF13360">
    <property type="entry name" value="PQQ_2"/>
    <property type="match status" value="2"/>
</dbReference>
<dbReference type="OrthoDB" id="7012117at2"/>
<evidence type="ECO:0000313" key="3">
    <source>
        <dbReference type="EMBL" id="RZS70820.1"/>
    </source>
</evidence>
<dbReference type="SUPFAM" id="SSF50998">
    <property type="entry name" value="Quinoprotein alcohol dehydrogenase-like"/>
    <property type="match status" value="1"/>
</dbReference>
<feature type="domain" description="Pyrrolo-quinoline quinone repeat" evidence="2">
    <location>
        <begin position="130"/>
        <end position="246"/>
    </location>
</feature>
<feature type="domain" description="Pyrrolo-quinoline quinone repeat" evidence="2">
    <location>
        <begin position="22"/>
        <end position="117"/>
    </location>
</feature>
<evidence type="ECO:0000256" key="1">
    <source>
        <dbReference type="SAM" id="SignalP"/>
    </source>
</evidence>
<dbReference type="Gene3D" id="2.130.10.10">
    <property type="entry name" value="YVTN repeat-like/Quinoprotein amine dehydrogenase"/>
    <property type="match status" value="2"/>
</dbReference>
<accession>A0A4Q7MUT0</accession>
<comment type="caution">
    <text evidence="3">The sequence shown here is derived from an EMBL/GenBank/DDBJ whole genome shotgun (WGS) entry which is preliminary data.</text>
</comment>
<evidence type="ECO:0000313" key="4">
    <source>
        <dbReference type="Proteomes" id="UP000293874"/>
    </source>
</evidence>
<dbReference type="InterPro" id="IPR015943">
    <property type="entry name" value="WD40/YVTN_repeat-like_dom_sf"/>
</dbReference>
<sequence length="399" mass="43903">MRLLIPVFFFCISFCAQAQSSSGGNLLWKHQAAAGIIGGACAGEADRLYYGDTTGNLYALTVSGKSQILLAKLPAGIQSTPAVAGDTLFVYCNNGILYSLDLKTGAVIWQFETGGEKQYDFWDYYRSSPRYGNGLLYFGSGDQHVYAVEAATGKEKWKFKTGGIVHADPVLSNDTLFIGSYDGKMYALSVASGRLIWEFKTVGDRYFPKGEIQKAALISGDAVIFGSRDFNIYAISKSTGAGLWNRKEAGSWIIATPLLYNGNLFYGTSDSHSFYSTSQEDGSTNWKVPIPFRSYNTPVVFNSRLYAGCFNGVLYELDPASGKIHWQFSTVGKQKNGQTIFDANDQLRKDFKMYGNEEETARAERMIFNVGAILATPLLRNGVLYFGATDGYFYAVGLR</sequence>
<feature type="signal peptide" evidence="1">
    <location>
        <begin position="1"/>
        <end position="18"/>
    </location>
</feature>
<dbReference type="EMBL" id="SGXA01000002">
    <property type="protein sequence ID" value="RZS70820.1"/>
    <property type="molecule type" value="Genomic_DNA"/>
</dbReference>
<feature type="chain" id="PRO_5020891092" evidence="1">
    <location>
        <begin position="19"/>
        <end position="399"/>
    </location>
</feature>
<dbReference type="AlphaFoldDB" id="A0A4Q7MUT0"/>
<dbReference type="InterPro" id="IPR018391">
    <property type="entry name" value="PQQ_b-propeller_rpt"/>
</dbReference>
<keyword evidence="4" id="KW-1185">Reference proteome</keyword>
<dbReference type="PANTHER" id="PTHR34512:SF30">
    <property type="entry name" value="OUTER MEMBRANE PROTEIN ASSEMBLY FACTOR BAMB"/>
    <property type="match status" value="1"/>
</dbReference>
<reference evidence="3 4" key="1">
    <citation type="submission" date="2019-02" db="EMBL/GenBank/DDBJ databases">
        <title>Genomic Encyclopedia of Type Strains, Phase IV (KMG-IV): sequencing the most valuable type-strain genomes for metagenomic binning, comparative biology and taxonomic classification.</title>
        <authorList>
            <person name="Goeker M."/>
        </authorList>
    </citation>
    <scope>NUCLEOTIDE SEQUENCE [LARGE SCALE GENOMIC DNA]</scope>
    <source>
        <strain evidence="3 4">DSM 18116</strain>
    </source>
</reference>
<dbReference type="PANTHER" id="PTHR34512">
    <property type="entry name" value="CELL SURFACE PROTEIN"/>
    <property type="match status" value="1"/>
</dbReference>
<dbReference type="RefSeq" id="WP_130541369.1">
    <property type="nucleotide sequence ID" value="NZ_CP042431.1"/>
</dbReference>
<dbReference type="InterPro" id="IPR002372">
    <property type="entry name" value="PQQ_rpt_dom"/>
</dbReference>